<dbReference type="PANTHER" id="PTHR37813:SF1">
    <property type="entry name" value="FELS-2 PROPHAGE PROTEIN"/>
    <property type="match status" value="1"/>
</dbReference>
<evidence type="ECO:0000256" key="1">
    <source>
        <dbReference type="ARBA" id="ARBA00022612"/>
    </source>
</evidence>
<accession>A0ABQ6XIU3</accession>
<comment type="caution">
    <text evidence="4">The sequence shown here is derived from an EMBL/GenBank/DDBJ whole genome shotgun (WGS) entry which is preliminary data.</text>
</comment>
<keyword evidence="2" id="KW-0472">Membrane</keyword>
<feature type="transmembrane region" description="Helical" evidence="2">
    <location>
        <begin position="723"/>
        <end position="743"/>
    </location>
</feature>
<dbReference type="EMBL" id="WENB01000001">
    <property type="protein sequence ID" value="KAF0414956.1"/>
    <property type="molecule type" value="Genomic_DNA"/>
</dbReference>
<keyword evidence="1" id="KW-1188">Viral release from host cell</keyword>
<evidence type="ECO:0000313" key="4">
    <source>
        <dbReference type="EMBL" id="KAF0414956.1"/>
    </source>
</evidence>
<evidence type="ECO:0000256" key="2">
    <source>
        <dbReference type="SAM" id="Phobius"/>
    </source>
</evidence>
<feature type="domain" description="Phage tail tape measure protein" evidence="3">
    <location>
        <begin position="95"/>
        <end position="293"/>
    </location>
</feature>
<protein>
    <submittedName>
        <fullName evidence="4">Phage tail tape measure protein</fullName>
    </submittedName>
</protein>
<feature type="transmembrane region" description="Helical" evidence="2">
    <location>
        <begin position="640"/>
        <end position="664"/>
    </location>
</feature>
<dbReference type="Proteomes" id="UP000472573">
    <property type="component" value="Unassembled WGS sequence"/>
</dbReference>
<keyword evidence="2" id="KW-1133">Transmembrane helix</keyword>
<dbReference type="InterPro" id="IPR010090">
    <property type="entry name" value="Phage_tape_meas"/>
</dbReference>
<sequence length="1116" mass="110622">MAESYSVTAMLSAVDKNFSSVLGKAEAASQSFRQKTGALTTAVGKSSMVMGAGLAYAASKAVSSYGTFDEAINKAAVIGGASNKSLKTDMKTLGDEALNLGKTLPISADTAGNAMVEMARNGASIKELKTEFPAIAKAAAVTGDGLSETAVTVQNAMNIWGGGVKNAAKYSAILAENANKSKVGIDDMGQVFANAGSMAKTLGFSVTDLATASGLMANSGLNAAQGSQDLAHALTTMVKPSDTAKAKMDELGISYTDAKGNFKSFPSILKEVASATDGLSQSQKVAALSTLFGAAGAKAMLPLLDATKKKTKDGKSVWDDYAGALENAGGSAKKANKYLSDNSENMTKNVGQSIDQMKDAFDALVKTSIGSIAPQIKAVANALGDFASWLNKSKSPLAGFVKGLIAWSPVIAGVLIVFGLLATGIGKLVTALSAPVNMFRTFTKSTSKAGRFSAMSAKQIAALGIKALGIGVGIGVAAAGIALLAFALTGLAKTGTAGITAVVAITVAVAALALIFSKLAPSLTAGLAGLIAFGVAVLSASIGIALVVGSLTLLVMSITALASTGTAGTTAMIAFGVVIASLAVTFALLGPLLTASAVGLIAFAGAMLAISVSVLIASAGLAIIATVLPTISTYGLSASIGIAALALGFVALGLASVVLAVGLVAVSVPMILLVGLTAVLAVSLLAFSVAALAVGVAIMVASAGMTLLAGVMPLISQYGLSSAVAFAALGAASLVLGAGLLIAGAGATVAGAGLIVLGAGALIAAAGVTLLGAGIGIAAAGLSLFGAAALIAGPATTKLATGMLLLAPAILALSAGSTGLILAGTNMGIFAAAAKLASMGIKPLAGQISTTASSFRSLPSSISASKTALSGLTSAAKTNGTTMVSTSTQASSAVKAMSTSISGTLTTLKATFTSKMTAIKTVVKSGMTSAINSVRNSRSSFKTAGEYASSGIASGILAQKGEVMEAAREVASAAAAEARKALKIHSPSRVMRDQVGVYIPAGIAVGMRNNIGAIASAANDMANAAMMEVPAPSVNDFNDSISQIQSLSSTAFRGDFNGSVSLEDTTVSQQNNALLRRIADKDTNLYMDSDTLVGTTSDKFNGQLGATSNNDERWSW</sequence>
<dbReference type="PANTHER" id="PTHR37813">
    <property type="entry name" value="FELS-2 PROPHAGE PROTEIN"/>
    <property type="match status" value="1"/>
</dbReference>
<dbReference type="Pfam" id="PF10145">
    <property type="entry name" value="PhageMin_Tail"/>
    <property type="match status" value="1"/>
</dbReference>
<keyword evidence="2" id="KW-0812">Transmembrane</keyword>
<feature type="transmembrane region" description="Helical" evidence="2">
    <location>
        <begin position="600"/>
        <end position="628"/>
    </location>
</feature>
<feature type="transmembrane region" description="Helical" evidence="2">
    <location>
        <begin position="696"/>
        <end position="716"/>
    </location>
</feature>
<keyword evidence="5" id="KW-1185">Reference proteome</keyword>
<feature type="transmembrane region" description="Helical" evidence="2">
    <location>
        <begin position="460"/>
        <end position="488"/>
    </location>
</feature>
<gene>
    <name evidence="4" type="ORF">GBO79_01140</name>
</gene>
<feature type="transmembrane region" description="Helical" evidence="2">
    <location>
        <begin position="805"/>
        <end position="833"/>
    </location>
</feature>
<evidence type="ECO:0000259" key="3">
    <source>
        <dbReference type="Pfam" id="PF10145"/>
    </source>
</evidence>
<dbReference type="RefSeq" id="WP_159276417.1">
    <property type="nucleotide sequence ID" value="NZ_WENB01000001.1"/>
</dbReference>
<dbReference type="NCBIfam" id="TIGR01760">
    <property type="entry name" value="tape_meas_TP901"/>
    <property type="match status" value="1"/>
</dbReference>
<feature type="transmembrane region" description="Helical" evidence="2">
    <location>
        <begin position="494"/>
        <end position="515"/>
    </location>
</feature>
<feature type="transmembrane region" description="Helical" evidence="2">
    <location>
        <begin position="749"/>
        <end position="768"/>
    </location>
</feature>
<evidence type="ECO:0000313" key="5">
    <source>
        <dbReference type="Proteomes" id="UP000472573"/>
    </source>
</evidence>
<proteinExistence type="predicted"/>
<name>A0ABQ6XIU3_PEDPE</name>
<feature type="transmembrane region" description="Helical" evidence="2">
    <location>
        <begin position="527"/>
        <end position="560"/>
    </location>
</feature>
<feature type="transmembrane region" description="Helical" evidence="2">
    <location>
        <begin position="572"/>
        <end position="593"/>
    </location>
</feature>
<organism evidence="4 5">
    <name type="scientific">Pediococcus pentosaceus</name>
    <dbReference type="NCBI Taxonomy" id="1255"/>
    <lineage>
        <taxon>Bacteria</taxon>
        <taxon>Bacillati</taxon>
        <taxon>Bacillota</taxon>
        <taxon>Bacilli</taxon>
        <taxon>Lactobacillales</taxon>
        <taxon>Lactobacillaceae</taxon>
        <taxon>Pediococcus</taxon>
    </lineage>
</organism>
<feature type="transmembrane region" description="Helical" evidence="2">
    <location>
        <begin position="775"/>
        <end position="793"/>
    </location>
</feature>
<feature type="transmembrane region" description="Helical" evidence="2">
    <location>
        <begin position="410"/>
        <end position="439"/>
    </location>
</feature>
<reference evidence="5" key="1">
    <citation type="submission" date="2020-03" db="EMBL/GenBank/DDBJ databases">
        <title>SpeciesPrimer: A bioinformatics pipeline dedicated to the design of qPCR primers for the quantification of bacterial species.</title>
        <authorList>
            <person name="Dreier M."/>
            <person name="Berthoud H."/>
            <person name="Shani N."/>
            <person name="Wechsler D."/>
            <person name="Junier P."/>
        </authorList>
    </citation>
    <scope>NUCLEOTIDE SEQUENCE [LARGE SCALE GENOMIC DNA]</scope>
    <source>
        <strain evidence="5">FAM13073</strain>
    </source>
</reference>